<dbReference type="EC" id="2.3.1.129" evidence="2"/>
<sequence length="312" mass="36384">MPFEDYCRKGLAHVPKSTSVSSPAEIENIFKAIDTEAKIREWFDKNYQVQEEKIDNIAKSLNEENKFAILRRNLTNKSTSEIKNIVEKINRMQVDIGKVLLLGSAGIGKTTLMHYLSYKWGKEKLWNNKFDYVFRIRLKELLSWTVRYGTNIDDEILSCFVHYCLDSNDIKLEDIKSIQDKDRILLLLDGYDEVAFLSQSNRDDRDIMDSVFQYKNIVMSSRPNAVIEEMSNRFEQKVDNTGWDSEGIEQYVHKNFEYDKELGTPLKIFLDTHGQIKEICAVPINTALICLVWSDQAIRDKFQKKTVIKILI</sequence>
<dbReference type="Proteomes" id="UP000000816">
    <property type="component" value="Chromosome"/>
</dbReference>
<dbReference type="InterPro" id="IPR027417">
    <property type="entry name" value="P-loop_NTPase"/>
</dbReference>
<keyword evidence="2" id="KW-0012">Acyltransferase</keyword>
<evidence type="ECO:0000259" key="1">
    <source>
        <dbReference type="PROSITE" id="PS50837"/>
    </source>
</evidence>
<dbReference type="Pfam" id="PF05729">
    <property type="entry name" value="NACHT"/>
    <property type="match status" value="1"/>
</dbReference>
<gene>
    <name evidence="2" type="ordered locus">RC0370</name>
</gene>
<dbReference type="PANTHER" id="PTHR46844:SF1">
    <property type="entry name" value="SLR5058 PROTEIN"/>
    <property type="match status" value="1"/>
</dbReference>
<dbReference type="AlphaFoldDB" id="Q92IQ0"/>
<reference evidence="2 3" key="1">
    <citation type="journal article" date="2001" name="Science">
        <title>Mechanisms of evolution in Rickettsia conorii and R. prowazekii.</title>
        <authorList>
            <person name="Ogata H."/>
            <person name="Audic S."/>
            <person name="Renesto-Audiffren P."/>
            <person name="Fournier P.-E."/>
            <person name="Barbe V."/>
            <person name="Samson D."/>
            <person name="Roux V."/>
            <person name="Cossart P."/>
            <person name="Weissenbach J."/>
            <person name="Claverie J.-M."/>
            <person name="Raoult D."/>
        </authorList>
    </citation>
    <scope>NUCLEOTIDE SEQUENCE [LARGE SCALE GENOMIC DNA]</scope>
    <source>
        <strain evidence="3">ATCC VR-613 / Malish 7</strain>
    </source>
</reference>
<dbReference type="GO" id="GO:0008233">
    <property type="term" value="F:peptidase activity"/>
    <property type="evidence" value="ECO:0007669"/>
    <property type="project" value="UniProtKB-KW"/>
</dbReference>
<dbReference type="GO" id="GO:0008780">
    <property type="term" value="F:acyl-[acyl-carrier-protein]-UDP-N-acetylglucosamine O-acyltransferase activity"/>
    <property type="evidence" value="ECO:0007669"/>
    <property type="project" value="UniProtKB-EC"/>
</dbReference>
<dbReference type="PIR" id="B97746">
    <property type="entry name" value="B97746"/>
</dbReference>
<name>Q92IQ0_RICCN</name>
<keyword evidence="2" id="KW-0645">Protease</keyword>
<dbReference type="SUPFAM" id="SSF52540">
    <property type="entry name" value="P-loop containing nucleoside triphosphate hydrolases"/>
    <property type="match status" value="1"/>
</dbReference>
<organism evidence="2 3">
    <name type="scientific">Rickettsia conorii (strain ATCC VR-613 / Malish 7)</name>
    <dbReference type="NCBI Taxonomy" id="272944"/>
    <lineage>
        <taxon>Bacteria</taxon>
        <taxon>Pseudomonadati</taxon>
        <taxon>Pseudomonadota</taxon>
        <taxon>Alphaproteobacteria</taxon>
        <taxon>Rickettsiales</taxon>
        <taxon>Rickettsiaceae</taxon>
        <taxon>Rickettsieae</taxon>
        <taxon>Rickettsia</taxon>
        <taxon>spotted fever group</taxon>
    </lineage>
</organism>
<evidence type="ECO:0000313" key="3">
    <source>
        <dbReference type="Proteomes" id="UP000000816"/>
    </source>
</evidence>
<dbReference type="HOGENOM" id="CLU_077406_0_0_5"/>
<dbReference type="PROSITE" id="PS50837">
    <property type="entry name" value="NACHT"/>
    <property type="match status" value="1"/>
</dbReference>
<dbReference type="KEGG" id="rco:RC0370"/>
<dbReference type="EMBL" id="AE006914">
    <property type="protein sequence ID" value="AAL02908.1"/>
    <property type="molecule type" value="Genomic_DNA"/>
</dbReference>
<dbReference type="PATRIC" id="fig|272944.4.peg.422"/>
<dbReference type="GO" id="GO:0006508">
    <property type="term" value="P:proteolysis"/>
    <property type="evidence" value="ECO:0007669"/>
    <property type="project" value="UniProtKB-KW"/>
</dbReference>
<dbReference type="GeneID" id="927526"/>
<keyword evidence="2" id="KW-0808">Transferase</keyword>
<dbReference type="InterPro" id="IPR007111">
    <property type="entry name" value="NACHT_NTPase"/>
</dbReference>
<accession>Q92IQ0</accession>
<dbReference type="RefSeq" id="WP_010977025.1">
    <property type="nucleotide sequence ID" value="NC_003103.1"/>
</dbReference>
<dbReference type="Gene3D" id="3.40.50.300">
    <property type="entry name" value="P-loop containing nucleotide triphosphate hydrolases"/>
    <property type="match status" value="1"/>
</dbReference>
<keyword evidence="2" id="KW-0378">Hydrolase</keyword>
<feature type="domain" description="NACHT" evidence="1">
    <location>
        <begin position="97"/>
        <end position="229"/>
    </location>
</feature>
<proteinExistence type="predicted"/>
<protein>
    <submittedName>
        <fullName evidence="2">ATP-dependent protease subunit C (ClpC)-like protein</fullName>
        <ecNumber evidence="2">2.3.1.129</ecNumber>
    </submittedName>
</protein>
<dbReference type="PANTHER" id="PTHR46844">
    <property type="entry name" value="SLR5058 PROTEIN"/>
    <property type="match status" value="1"/>
</dbReference>
<evidence type="ECO:0000313" key="2">
    <source>
        <dbReference type="EMBL" id="AAL02908.1"/>
    </source>
</evidence>